<sequence>MKRLNLSLLLILAYSGATYAAQRTVVCHMQGMEEAISFAVPSKMGDLPKIDFDYPVDVTRFSMRTGNLLLVAMDQDEKDRPRIFISAQLNKQSQKYIGQFMTDFGGNELQLDNGPVSCVVK</sequence>
<feature type="signal peptide" evidence="1">
    <location>
        <begin position="1"/>
        <end position="20"/>
    </location>
</feature>
<dbReference type="PATRIC" id="fig|28084.5.peg.2917"/>
<protein>
    <recommendedName>
        <fullName evidence="4">Secreted protein</fullName>
    </recommendedName>
</protein>
<name>A0A0W0SCC7_9GAMM</name>
<dbReference type="RefSeq" id="WP_058388075.1">
    <property type="nucleotide sequence ID" value="NZ_LNXW01000013.1"/>
</dbReference>
<dbReference type="Proteomes" id="UP000054921">
    <property type="component" value="Unassembled WGS sequence"/>
</dbReference>
<accession>A0A0W0SCC7</accession>
<proteinExistence type="predicted"/>
<evidence type="ECO:0000313" key="2">
    <source>
        <dbReference type="EMBL" id="KTC80676.1"/>
    </source>
</evidence>
<feature type="chain" id="PRO_5006911841" description="Secreted protein" evidence="1">
    <location>
        <begin position="21"/>
        <end position="121"/>
    </location>
</feature>
<comment type="caution">
    <text evidence="2">The sequence shown here is derived from an EMBL/GenBank/DDBJ whole genome shotgun (WGS) entry which is preliminary data.</text>
</comment>
<evidence type="ECO:0008006" key="4">
    <source>
        <dbReference type="Google" id="ProtNLM"/>
    </source>
</evidence>
<dbReference type="EMBL" id="LNXW01000013">
    <property type="protein sequence ID" value="KTC80676.1"/>
    <property type="molecule type" value="Genomic_DNA"/>
</dbReference>
<organism evidence="2 3">
    <name type="scientific">Legionella cherrii</name>
    <dbReference type="NCBI Taxonomy" id="28084"/>
    <lineage>
        <taxon>Bacteria</taxon>
        <taxon>Pseudomonadati</taxon>
        <taxon>Pseudomonadota</taxon>
        <taxon>Gammaproteobacteria</taxon>
        <taxon>Legionellales</taxon>
        <taxon>Legionellaceae</taxon>
        <taxon>Legionella</taxon>
    </lineage>
</organism>
<dbReference type="OrthoDB" id="8450433at2"/>
<reference evidence="2 3" key="1">
    <citation type="submission" date="2015-11" db="EMBL/GenBank/DDBJ databases">
        <title>Genomic analysis of 38 Legionella species identifies large and diverse effector repertoires.</title>
        <authorList>
            <person name="Burstein D."/>
            <person name="Amaro F."/>
            <person name="Zusman T."/>
            <person name="Lifshitz Z."/>
            <person name="Cohen O."/>
            <person name="Gilbert J.A."/>
            <person name="Pupko T."/>
            <person name="Shuman H.A."/>
            <person name="Segal G."/>
        </authorList>
    </citation>
    <scope>NUCLEOTIDE SEQUENCE [LARGE SCALE GENOMIC DNA]</scope>
    <source>
        <strain evidence="2 3">ORW</strain>
    </source>
</reference>
<evidence type="ECO:0000313" key="3">
    <source>
        <dbReference type="Proteomes" id="UP000054921"/>
    </source>
</evidence>
<keyword evidence="1" id="KW-0732">Signal</keyword>
<gene>
    <name evidence="2" type="ORF">Lche_2696</name>
</gene>
<evidence type="ECO:0000256" key="1">
    <source>
        <dbReference type="SAM" id="SignalP"/>
    </source>
</evidence>
<dbReference type="AlphaFoldDB" id="A0A0W0SCC7"/>